<feature type="compositionally biased region" description="Basic and acidic residues" evidence="3">
    <location>
        <begin position="47"/>
        <end position="66"/>
    </location>
</feature>
<accession>A0ABN8Q620</accession>
<dbReference type="Pfam" id="PF08477">
    <property type="entry name" value="Roc"/>
    <property type="match status" value="1"/>
</dbReference>
<organism evidence="4 5">
    <name type="scientific">Porites lobata</name>
    <dbReference type="NCBI Taxonomy" id="104759"/>
    <lineage>
        <taxon>Eukaryota</taxon>
        <taxon>Metazoa</taxon>
        <taxon>Cnidaria</taxon>
        <taxon>Anthozoa</taxon>
        <taxon>Hexacorallia</taxon>
        <taxon>Scleractinia</taxon>
        <taxon>Fungiina</taxon>
        <taxon>Poritidae</taxon>
        <taxon>Porites</taxon>
    </lineage>
</organism>
<keyword evidence="5" id="KW-1185">Reference proteome</keyword>
<dbReference type="SUPFAM" id="SSF52540">
    <property type="entry name" value="P-loop containing nucleoside triphosphate hydrolases"/>
    <property type="match status" value="1"/>
</dbReference>
<dbReference type="Proteomes" id="UP001159405">
    <property type="component" value="Unassembled WGS sequence"/>
</dbReference>
<dbReference type="InterPro" id="IPR027417">
    <property type="entry name" value="P-loop_NTPase"/>
</dbReference>
<gene>
    <name evidence="4" type="ORF">PLOB_00002490</name>
</gene>
<reference evidence="4 5" key="1">
    <citation type="submission" date="2022-05" db="EMBL/GenBank/DDBJ databases">
        <authorList>
            <consortium name="Genoscope - CEA"/>
            <person name="William W."/>
        </authorList>
    </citation>
    <scope>NUCLEOTIDE SEQUENCE [LARGE SCALE GENOMIC DNA]</scope>
</reference>
<dbReference type="PANTHER" id="PTHR24073">
    <property type="entry name" value="DRAB5-RELATED"/>
    <property type="match status" value="1"/>
</dbReference>
<evidence type="ECO:0008006" key="6">
    <source>
        <dbReference type="Google" id="ProtNLM"/>
    </source>
</evidence>
<keyword evidence="1" id="KW-0547">Nucleotide-binding</keyword>
<keyword evidence="2" id="KW-0342">GTP-binding</keyword>
<evidence type="ECO:0000313" key="5">
    <source>
        <dbReference type="Proteomes" id="UP001159405"/>
    </source>
</evidence>
<evidence type="ECO:0000256" key="2">
    <source>
        <dbReference type="ARBA" id="ARBA00023134"/>
    </source>
</evidence>
<protein>
    <recommendedName>
        <fullName evidence="6">Intraflagellar transport protein 22 homolog</fullName>
    </recommendedName>
</protein>
<feature type="region of interest" description="Disordered" evidence="3">
    <location>
        <begin position="1"/>
        <end position="128"/>
    </location>
</feature>
<comment type="caution">
    <text evidence="4">The sequence shown here is derived from an EMBL/GenBank/DDBJ whole genome shotgun (WGS) entry which is preliminary data.</text>
</comment>
<evidence type="ECO:0000313" key="4">
    <source>
        <dbReference type="EMBL" id="CAH3157959.1"/>
    </source>
</evidence>
<dbReference type="Gene3D" id="3.40.50.300">
    <property type="entry name" value="P-loop containing nucleotide triphosphate hydrolases"/>
    <property type="match status" value="1"/>
</dbReference>
<feature type="compositionally biased region" description="Basic and acidic residues" evidence="3">
    <location>
        <begin position="115"/>
        <end position="128"/>
    </location>
</feature>
<proteinExistence type="predicted"/>
<evidence type="ECO:0000256" key="1">
    <source>
        <dbReference type="ARBA" id="ARBA00022741"/>
    </source>
</evidence>
<sequence>MLITGYKMDAKTPNGEQHRRRRSSGAHPASGPTGQGDQRRSSVSTRGQDEKRRSSVLNRTHEEQRRSSAGSRPGHEDQRRLSAVSARGQDEQRRSSVVNRTQEDQRRPSAGSRISYEEQTTRRRSEDRRKKEIAYLGMFKAKVLVLGPCESGKTVISNFLSDATETSGGEYHPTQGVRILEFECNGIEISPGKTANCEVELWDCSGNHKFSTCWPAFQKDANGVVIVYNPDEANHDKELETWYGQFVQGQNLKDSQCIVFAHHRPSAADLTRTQLPSSLSRVTCVQTNLDEEPEAVRDEFHNFLAKVISNWTDKRDQEELSIMNT</sequence>
<name>A0ABN8Q620_9CNID</name>
<dbReference type="EMBL" id="CALNXK010000109">
    <property type="protein sequence ID" value="CAH3157959.1"/>
    <property type="molecule type" value="Genomic_DNA"/>
</dbReference>
<evidence type="ECO:0000256" key="3">
    <source>
        <dbReference type="SAM" id="MobiDB-lite"/>
    </source>
</evidence>